<dbReference type="SUPFAM" id="SSF46689">
    <property type="entry name" value="Homeodomain-like"/>
    <property type="match status" value="1"/>
</dbReference>
<keyword evidence="1" id="KW-0805">Transcription regulation</keyword>
<keyword evidence="7" id="KW-1185">Reference proteome</keyword>
<evidence type="ECO:0000256" key="4">
    <source>
        <dbReference type="PROSITE-ProRule" id="PRU00335"/>
    </source>
</evidence>
<keyword evidence="2 4" id="KW-0238">DNA-binding</keyword>
<dbReference type="InterPro" id="IPR009057">
    <property type="entry name" value="Homeodomain-like_sf"/>
</dbReference>
<dbReference type="GO" id="GO:0000976">
    <property type="term" value="F:transcription cis-regulatory region binding"/>
    <property type="evidence" value="ECO:0007669"/>
    <property type="project" value="TreeGrafter"/>
</dbReference>
<dbReference type="PROSITE" id="PS50977">
    <property type="entry name" value="HTH_TETR_2"/>
    <property type="match status" value="1"/>
</dbReference>
<dbReference type="PANTHER" id="PTHR30055">
    <property type="entry name" value="HTH-TYPE TRANSCRIPTIONAL REGULATOR RUTR"/>
    <property type="match status" value="1"/>
</dbReference>
<dbReference type="InterPro" id="IPR001647">
    <property type="entry name" value="HTH_TetR"/>
</dbReference>
<dbReference type="EMBL" id="FOGZ01000003">
    <property type="protein sequence ID" value="SER58305.1"/>
    <property type="molecule type" value="Genomic_DNA"/>
</dbReference>
<accession>A0A1H9QDQ2</accession>
<dbReference type="AlphaFoldDB" id="A0A1H9QDQ2"/>
<dbReference type="Proteomes" id="UP000198815">
    <property type="component" value="Unassembled WGS sequence"/>
</dbReference>
<gene>
    <name evidence="6" type="ORF">SAMN05443377_10339</name>
</gene>
<evidence type="ECO:0000256" key="1">
    <source>
        <dbReference type="ARBA" id="ARBA00023015"/>
    </source>
</evidence>
<feature type="domain" description="HTH tetR-type" evidence="5">
    <location>
        <begin position="12"/>
        <end position="72"/>
    </location>
</feature>
<dbReference type="InterPro" id="IPR050109">
    <property type="entry name" value="HTH-type_TetR-like_transc_reg"/>
</dbReference>
<evidence type="ECO:0000256" key="3">
    <source>
        <dbReference type="ARBA" id="ARBA00023163"/>
    </source>
</evidence>
<dbReference type="GO" id="GO:0003700">
    <property type="term" value="F:DNA-binding transcription factor activity"/>
    <property type="evidence" value="ECO:0007669"/>
    <property type="project" value="TreeGrafter"/>
</dbReference>
<evidence type="ECO:0000313" key="6">
    <source>
        <dbReference type="EMBL" id="SER58305.1"/>
    </source>
</evidence>
<evidence type="ECO:0000313" key="7">
    <source>
        <dbReference type="Proteomes" id="UP000198815"/>
    </source>
</evidence>
<dbReference type="STRING" id="64702.SAMN05443377_10339"/>
<dbReference type="Gene3D" id="1.10.357.10">
    <property type="entry name" value="Tetracycline Repressor, domain 2"/>
    <property type="match status" value="1"/>
</dbReference>
<proteinExistence type="predicted"/>
<dbReference type="RefSeq" id="WP_091967342.1">
    <property type="nucleotide sequence ID" value="NZ_FOGZ01000003.1"/>
</dbReference>
<keyword evidence="3" id="KW-0804">Transcription</keyword>
<dbReference type="OrthoDB" id="3729423at2"/>
<dbReference type="PANTHER" id="PTHR30055:SF238">
    <property type="entry name" value="MYCOFACTOCIN BIOSYNTHESIS TRANSCRIPTIONAL REGULATOR MFTR-RELATED"/>
    <property type="match status" value="1"/>
</dbReference>
<evidence type="ECO:0000259" key="5">
    <source>
        <dbReference type="PROSITE" id="PS50977"/>
    </source>
</evidence>
<feature type="DNA-binding region" description="H-T-H motif" evidence="4">
    <location>
        <begin position="35"/>
        <end position="54"/>
    </location>
</feature>
<name>A0A1H9QDQ2_9ACTN</name>
<protein>
    <submittedName>
        <fullName evidence="6">DNA-binding transcriptional regulator, AcrR family</fullName>
    </submittedName>
</protein>
<evidence type="ECO:0000256" key="2">
    <source>
        <dbReference type="ARBA" id="ARBA00023125"/>
    </source>
</evidence>
<dbReference type="PRINTS" id="PR00455">
    <property type="entry name" value="HTHTETR"/>
</dbReference>
<dbReference type="Pfam" id="PF00440">
    <property type="entry name" value="TetR_N"/>
    <property type="match status" value="1"/>
</dbReference>
<reference evidence="7" key="1">
    <citation type="submission" date="2016-10" db="EMBL/GenBank/DDBJ databases">
        <authorList>
            <person name="Varghese N."/>
            <person name="Submissions S."/>
        </authorList>
    </citation>
    <scope>NUCLEOTIDE SEQUENCE [LARGE SCALE GENOMIC DNA]</scope>
    <source>
        <strain evidence="7">DSM 16859</strain>
    </source>
</reference>
<organism evidence="6 7">
    <name type="scientific">Propionibacterium cyclohexanicum</name>
    <dbReference type="NCBI Taxonomy" id="64702"/>
    <lineage>
        <taxon>Bacteria</taxon>
        <taxon>Bacillati</taxon>
        <taxon>Actinomycetota</taxon>
        <taxon>Actinomycetes</taxon>
        <taxon>Propionibacteriales</taxon>
        <taxon>Propionibacteriaceae</taxon>
        <taxon>Propionibacterium</taxon>
    </lineage>
</organism>
<sequence length="191" mass="20229">MTARGAIGTRRSGTREAILAAATHLFATRGVSTTSVDEIAAAAGIAKGSIYYNFGSKSGLVEALMAEQTVRVAEAIRVATEGLAADALTRAVVRTLLHEVHDHPDAARVLVSEVFRTERSWRESVSTWRNAMMGPLTRDRGGAVTPIDRIAAAAVIGATLTAGLEWLVFHPELSFDQVCSEVISALGLDQG</sequence>